<dbReference type="InterPro" id="IPR009056">
    <property type="entry name" value="Cyt_c-like_dom"/>
</dbReference>
<keyword evidence="5 6" id="KW-0408">Iron</keyword>
<comment type="PTM">
    <text evidence="6">Binds 1 heme c group covalently per subunit.</text>
</comment>
<keyword evidence="9" id="KW-1185">Reference proteome</keyword>
<dbReference type="Proteomes" id="UP000184368">
    <property type="component" value="Unassembled WGS sequence"/>
</dbReference>
<protein>
    <submittedName>
        <fullName evidence="8">Cytochrome c</fullName>
    </submittedName>
</protein>
<dbReference type="GO" id="GO:0020037">
    <property type="term" value="F:heme binding"/>
    <property type="evidence" value="ECO:0007669"/>
    <property type="project" value="InterPro"/>
</dbReference>
<evidence type="ECO:0000256" key="3">
    <source>
        <dbReference type="ARBA" id="ARBA00022723"/>
    </source>
</evidence>
<dbReference type="Pfam" id="PF00034">
    <property type="entry name" value="Cytochrom_C"/>
    <property type="match status" value="1"/>
</dbReference>
<dbReference type="PROSITE" id="PS51007">
    <property type="entry name" value="CYTC"/>
    <property type="match status" value="1"/>
</dbReference>
<keyword evidence="1" id="KW-0813">Transport</keyword>
<dbReference type="InterPro" id="IPR011042">
    <property type="entry name" value="6-blade_b-propeller_TolB-like"/>
</dbReference>
<feature type="binding site" description="covalent" evidence="6">
    <location>
        <position position="611"/>
    </location>
    <ligand>
        <name>heme c</name>
        <dbReference type="ChEBI" id="CHEBI:61717"/>
    </ligand>
</feature>
<evidence type="ECO:0000256" key="6">
    <source>
        <dbReference type="PIRSR" id="PIRSR602324-1"/>
    </source>
</evidence>
<evidence type="ECO:0000259" key="7">
    <source>
        <dbReference type="PROSITE" id="PS51007"/>
    </source>
</evidence>
<dbReference type="SUPFAM" id="SSF46626">
    <property type="entry name" value="Cytochrome c"/>
    <property type="match status" value="1"/>
</dbReference>
<dbReference type="InterPro" id="IPR011041">
    <property type="entry name" value="Quinoprot_gluc/sorb_DH_b-prop"/>
</dbReference>
<dbReference type="PANTHER" id="PTHR33546">
    <property type="entry name" value="LARGE, MULTIFUNCTIONAL SECRETED PROTEIN-RELATED"/>
    <property type="match status" value="1"/>
</dbReference>
<dbReference type="STRING" id="1302690.BUE76_10760"/>
<keyword evidence="3 6" id="KW-0479">Metal-binding</keyword>
<reference evidence="8 9" key="1">
    <citation type="submission" date="2016-11" db="EMBL/GenBank/DDBJ databases">
        <authorList>
            <person name="Jaros S."/>
            <person name="Januszkiewicz K."/>
            <person name="Wedrychowicz H."/>
        </authorList>
    </citation>
    <scope>NUCLEOTIDE SEQUENCE [LARGE SCALE GENOMIC DNA]</scope>
    <source>
        <strain evidence="8 9">DSM 26897</strain>
    </source>
</reference>
<evidence type="ECO:0000313" key="8">
    <source>
        <dbReference type="EMBL" id="SHF98390.1"/>
    </source>
</evidence>
<dbReference type="Gene3D" id="1.10.760.10">
    <property type="entry name" value="Cytochrome c-like domain"/>
    <property type="match status" value="1"/>
</dbReference>
<name>A0A1M5G3L0_9BACT</name>
<dbReference type="GO" id="GO:0009055">
    <property type="term" value="F:electron transfer activity"/>
    <property type="evidence" value="ECO:0007669"/>
    <property type="project" value="InterPro"/>
</dbReference>
<keyword evidence="4" id="KW-0249">Electron transport</keyword>
<dbReference type="InterPro" id="IPR002324">
    <property type="entry name" value="Cyt_c_ID"/>
</dbReference>
<feature type="domain" description="Cytochrome c" evidence="7">
    <location>
        <begin position="593"/>
        <end position="676"/>
    </location>
</feature>
<accession>A0A1M5G3L0</accession>
<keyword evidence="2 6" id="KW-0349">Heme</keyword>
<evidence type="ECO:0000256" key="4">
    <source>
        <dbReference type="ARBA" id="ARBA00022982"/>
    </source>
</evidence>
<sequence length="676" mass="74727">MLFYSKPIIQRYRYKMMKGKHFWKKAAGRLLQLGAAAMLWQGAHAQAESAKEDDYFKIMRVPVPEGDLLEVGGLCTLPNGNLALTTRRGDVFVVENPTSAKPFFRKFATGMHEVLGVAYKNGSLYCAQRGELTRLTDTDNDGKADRYETVYAWPISGNYHEYSFGPKVAPDGKFFVTLNLGFPDVWWHPKSFVPWRGWTLKIGEDGSVEPWAAGMRSPCGISMIDDELFYTDNQGDWVGSGSIMQVKKGAFMGHPASLVWTDMPGSPLKLKQDQVFALVKPRYDVDKNGRAVKPENIVNEKFLSEYEIKKAIPELQLPAVWLPHGILGISNSEIVKIPEDQWGPFAGQLLVGDQGMSKVSRVFMEKVNGEYQGAAIEFRSGFQSGVTRMAWGKDGSLFAGETARGWGSAGDAGQGLQRLVWNGKIPFEMRAVRAMPDGFEIEFTKPAERKYAEDIASYKVESYIYKYHSVYGSPPVNQQTLQIKGVKVSPDGMKARIIVDGLRPYYIHTLTLEGLRDAETSFSLVHPTAYYTLNNIPEGARLTMNEVSTRNSAVAETKAAPAKAAGAKTAATKPAAAGTAAAPKNAGTIAKAPTYAEVKPLLSKHTCLACHNTDKRQVGPAYRDVAKRKYSIEKIVQLIHNPQPQNWPDYATPMPPMPQVPVADAKKIAAWINSLK</sequence>
<feature type="binding site" description="covalent" evidence="6">
    <location>
        <position position="654"/>
    </location>
    <ligand>
        <name>heme c</name>
        <dbReference type="ChEBI" id="CHEBI:61717"/>
    </ligand>
</feature>
<gene>
    <name evidence="8" type="ORF">SAMN05444008_11590</name>
</gene>
<dbReference type="InterPro" id="IPR036909">
    <property type="entry name" value="Cyt_c-like_dom_sf"/>
</dbReference>
<evidence type="ECO:0000313" key="9">
    <source>
        <dbReference type="Proteomes" id="UP000184368"/>
    </source>
</evidence>
<dbReference type="AlphaFoldDB" id="A0A1M5G3L0"/>
<organism evidence="8 9">
    <name type="scientific">Cnuella takakiae</name>
    <dbReference type="NCBI Taxonomy" id="1302690"/>
    <lineage>
        <taxon>Bacteria</taxon>
        <taxon>Pseudomonadati</taxon>
        <taxon>Bacteroidota</taxon>
        <taxon>Chitinophagia</taxon>
        <taxon>Chitinophagales</taxon>
        <taxon>Chitinophagaceae</taxon>
        <taxon>Cnuella</taxon>
    </lineage>
</organism>
<dbReference type="PRINTS" id="PR00606">
    <property type="entry name" value="CYTCHROMECID"/>
</dbReference>
<dbReference type="Gene3D" id="2.120.10.30">
    <property type="entry name" value="TolB, C-terminal domain"/>
    <property type="match status" value="1"/>
</dbReference>
<dbReference type="GO" id="GO:0005506">
    <property type="term" value="F:iron ion binding"/>
    <property type="evidence" value="ECO:0007669"/>
    <property type="project" value="InterPro"/>
</dbReference>
<dbReference type="PANTHER" id="PTHR33546:SF1">
    <property type="entry name" value="LARGE, MULTIFUNCTIONAL SECRETED PROTEIN"/>
    <property type="match status" value="1"/>
</dbReference>
<proteinExistence type="predicted"/>
<evidence type="ECO:0000256" key="1">
    <source>
        <dbReference type="ARBA" id="ARBA00022448"/>
    </source>
</evidence>
<dbReference type="EMBL" id="FQUO01000015">
    <property type="protein sequence ID" value="SHF98390.1"/>
    <property type="molecule type" value="Genomic_DNA"/>
</dbReference>
<feature type="binding site" description="covalent" evidence="6">
    <location>
        <position position="607"/>
    </location>
    <ligand>
        <name>heme c</name>
        <dbReference type="ChEBI" id="CHEBI:61717"/>
    </ligand>
</feature>
<evidence type="ECO:0000256" key="2">
    <source>
        <dbReference type="ARBA" id="ARBA00022617"/>
    </source>
</evidence>
<dbReference type="SUPFAM" id="SSF50952">
    <property type="entry name" value="Soluble quinoprotein glucose dehydrogenase"/>
    <property type="match status" value="1"/>
</dbReference>
<evidence type="ECO:0000256" key="5">
    <source>
        <dbReference type="ARBA" id="ARBA00023004"/>
    </source>
</evidence>